<keyword evidence="2" id="KW-1185">Reference proteome</keyword>
<feature type="non-terminal residue" evidence="1">
    <location>
        <position position="293"/>
    </location>
</feature>
<protein>
    <recommendedName>
        <fullName evidence="3">Replication initiation factor</fullName>
    </recommendedName>
</protein>
<evidence type="ECO:0000313" key="1">
    <source>
        <dbReference type="EMBL" id="PKI79711.1"/>
    </source>
</evidence>
<organism evidence="1 2">
    <name type="scientific">Malaciobacter halophilus</name>
    <dbReference type="NCBI Taxonomy" id="197482"/>
    <lineage>
        <taxon>Bacteria</taxon>
        <taxon>Pseudomonadati</taxon>
        <taxon>Campylobacterota</taxon>
        <taxon>Epsilonproteobacteria</taxon>
        <taxon>Campylobacterales</taxon>
        <taxon>Arcobacteraceae</taxon>
        <taxon>Malaciobacter</taxon>
    </lineage>
</organism>
<name>A0A2N1IZI8_9BACT</name>
<evidence type="ECO:0000313" key="2">
    <source>
        <dbReference type="Proteomes" id="UP000233248"/>
    </source>
</evidence>
<dbReference type="RefSeq" id="WP_196778343.1">
    <property type="nucleotide sequence ID" value="NZ_NXIF01000073.1"/>
</dbReference>
<gene>
    <name evidence="1" type="ORF">CP960_13085</name>
</gene>
<reference evidence="1 2" key="1">
    <citation type="submission" date="2017-09" db="EMBL/GenBank/DDBJ databases">
        <title>Genomics of the genus Arcobacter.</title>
        <authorList>
            <person name="Perez-Cataluna A."/>
            <person name="Figueras M.J."/>
            <person name="Salas-Masso N."/>
        </authorList>
    </citation>
    <scope>NUCLEOTIDE SEQUENCE [LARGE SCALE GENOMIC DNA]</scope>
    <source>
        <strain evidence="1 2">DSM 18005</strain>
    </source>
</reference>
<feature type="non-terminal residue" evidence="1">
    <location>
        <position position="1"/>
    </location>
</feature>
<dbReference type="EMBL" id="NXIF01000073">
    <property type="protein sequence ID" value="PKI79711.1"/>
    <property type="molecule type" value="Genomic_DNA"/>
</dbReference>
<dbReference type="Proteomes" id="UP000233248">
    <property type="component" value="Unassembled WGS sequence"/>
</dbReference>
<accession>A0A2N1IZI8</accession>
<dbReference type="AlphaFoldDB" id="A0A2N1IZI8"/>
<proteinExistence type="predicted"/>
<comment type="caution">
    <text evidence="1">The sequence shown here is derived from an EMBL/GenBank/DDBJ whole genome shotgun (WGS) entry which is preliminary data.</text>
</comment>
<evidence type="ECO:0008006" key="3">
    <source>
        <dbReference type="Google" id="ProtNLM"/>
    </source>
</evidence>
<sequence length="293" mass="34786">YYPNMQLTQSEMIDFNDFVTDLIALKKEAQNIKSYNGDERYLTETINNHKFHIMSTSQKGFAVTIKNGDVSISFKRFKKITKQPCIKVEYRADYLARYGYVKCVTQMQSFLKEIIPHTYSIASEIHLCTDIQNYDFTIMDFFRMKTRSRKKEVYMEADSNAYFDGMKFTGFVLGAGNFMVRVYNKTHEIKKFPDKSFVKPSRWLVNDNYDENKEVWRIEVQIRRDKLKHLFNEKGYLENSTTCLNSIPDIWDLFMQKFEHKNLDDNSVIEIMKGYRTLKNGSKKILSKYAIRK</sequence>